<evidence type="ECO:0000256" key="2">
    <source>
        <dbReference type="ARBA" id="ARBA00022448"/>
    </source>
</evidence>
<comment type="caution">
    <text evidence="6">The sequence shown here is derived from an EMBL/GenBank/DDBJ whole genome shotgun (WGS) entry which is preliminary data.</text>
</comment>
<keyword evidence="2" id="KW-0813">Transport</keyword>
<accession>A0A5D0MFY6</accession>
<dbReference type="GO" id="GO:0005886">
    <property type="term" value="C:plasma membrane"/>
    <property type="evidence" value="ECO:0007669"/>
    <property type="project" value="TreeGrafter"/>
</dbReference>
<dbReference type="CDD" id="cd03255">
    <property type="entry name" value="ABC_MJ0796_LolCDE_FtsE"/>
    <property type="match status" value="1"/>
</dbReference>
<sequence length="217" mass="24792">MIRMNHLYKTYLKTWPALKNVNLEIDRGEFVFLTGPSGAGKTTFLEVIYLEELPTRGELYLFGEKISKYTHKKRALIRQKMGVVFQNFKLLFYKTAYENLELAANVVGFSPQKAHKRILEVLNQMKLSHKINTPIYQLSGGEQQRVAIARALVTSPDLILADEPTGNLDPAISKSIIKVLEQINARGTTVIMATHDYDLVNEYSYRKLHVSKGKIYE</sequence>
<dbReference type="Proteomes" id="UP000324143">
    <property type="component" value="Unassembled WGS sequence"/>
</dbReference>
<dbReference type="GO" id="GO:0022857">
    <property type="term" value="F:transmembrane transporter activity"/>
    <property type="evidence" value="ECO:0007669"/>
    <property type="project" value="TreeGrafter"/>
</dbReference>
<dbReference type="InterPro" id="IPR017871">
    <property type="entry name" value="ABC_transporter-like_CS"/>
</dbReference>
<protein>
    <submittedName>
        <fullName evidence="6">ATP-binding cassette domain-containing protein</fullName>
    </submittedName>
</protein>
<evidence type="ECO:0000256" key="1">
    <source>
        <dbReference type="ARBA" id="ARBA00005417"/>
    </source>
</evidence>
<proteinExistence type="inferred from homology"/>
<dbReference type="PROSITE" id="PS00211">
    <property type="entry name" value="ABC_TRANSPORTER_1"/>
    <property type="match status" value="1"/>
</dbReference>
<dbReference type="InterPro" id="IPR027417">
    <property type="entry name" value="P-loop_NTPase"/>
</dbReference>
<dbReference type="GO" id="GO:0016887">
    <property type="term" value="F:ATP hydrolysis activity"/>
    <property type="evidence" value="ECO:0007669"/>
    <property type="project" value="InterPro"/>
</dbReference>
<organism evidence="6 7">
    <name type="scientific">Candidatus Mcinerneyibacterium aminivorans</name>
    <dbReference type="NCBI Taxonomy" id="2703815"/>
    <lineage>
        <taxon>Bacteria</taxon>
        <taxon>Candidatus Macinerneyibacteriota</taxon>
        <taxon>Candidatus Mcinerneyibacteria</taxon>
        <taxon>Candidatus Mcinerneyibacteriales</taxon>
        <taxon>Candidatus Mcinerneyibacteriaceae</taxon>
        <taxon>Candidatus Mcinerneyibacterium</taxon>
    </lineage>
</organism>
<dbReference type="SMART" id="SM00382">
    <property type="entry name" value="AAA"/>
    <property type="match status" value="1"/>
</dbReference>
<feature type="domain" description="ABC transporter" evidence="5">
    <location>
        <begin position="2"/>
        <end position="217"/>
    </location>
</feature>
<dbReference type="GO" id="GO:0005524">
    <property type="term" value="F:ATP binding"/>
    <property type="evidence" value="ECO:0007669"/>
    <property type="project" value="UniProtKB-KW"/>
</dbReference>
<evidence type="ECO:0000313" key="6">
    <source>
        <dbReference type="EMBL" id="TYB30391.1"/>
    </source>
</evidence>
<dbReference type="Gene3D" id="3.40.50.300">
    <property type="entry name" value="P-loop containing nucleotide triphosphate hydrolases"/>
    <property type="match status" value="1"/>
</dbReference>
<evidence type="ECO:0000259" key="5">
    <source>
        <dbReference type="PROSITE" id="PS50893"/>
    </source>
</evidence>
<evidence type="ECO:0000256" key="3">
    <source>
        <dbReference type="ARBA" id="ARBA00022741"/>
    </source>
</evidence>
<keyword evidence="4 6" id="KW-0067">ATP-binding</keyword>
<dbReference type="SUPFAM" id="SSF52540">
    <property type="entry name" value="P-loop containing nucleoside triphosphate hydrolases"/>
    <property type="match status" value="1"/>
</dbReference>
<dbReference type="InterPro" id="IPR003439">
    <property type="entry name" value="ABC_transporter-like_ATP-bd"/>
</dbReference>
<name>A0A5D0MFY6_9BACT</name>
<keyword evidence="3" id="KW-0547">Nucleotide-binding</keyword>
<dbReference type="FunFam" id="3.40.50.300:FF:000056">
    <property type="entry name" value="Cell division ATP-binding protein FtsE"/>
    <property type="match status" value="1"/>
</dbReference>
<dbReference type="AlphaFoldDB" id="A0A5D0MFY6"/>
<dbReference type="PROSITE" id="PS50893">
    <property type="entry name" value="ABC_TRANSPORTER_2"/>
    <property type="match status" value="1"/>
</dbReference>
<gene>
    <name evidence="6" type="ORF">FXF47_09650</name>
</gene>
<evidence type="ECO:0000256" key="4">
    <source>
        <dbReference type="ARBA" id="ARBA00022840"/>
    </source>
</evidence>
<dbReference type="PANTHER" id="PTHR24220">
    <property type="entry name" value="IMPORT ATP-BINDING PROTEIN"/>
    <property type="match status" value="1"/>
</dbReference>
<dbReference type="EMBL" id="VSIX01000139">
    <property type="protein sequence ID" value="TYB30391.1"/>
    <property type="molecule type" value="Genomic_DNA"/>
</dbReference>
<evidence type="ECO:0000313" key="7">
    <source>
        <dbReference type="Proteomes" id="UP000324143"/>
    </source>
</evidence>
<reference evidence="6" key="1">
    <citation type="submission" date="2019-08" db="EMBL/GenBank/DDBJ databases">
        <title>Genomic characterization of a novel candidate phylum (ARYD3) from a high temperature, high salinity tertiary oil reservoir in north central Oklahoma, USA.</title>
        <authorList>
            <person name="Youssef N.H."/>
            <person name="Yadav A."/>
            <person name="Elshahed M.S."/>
        </authorList>
    </citation>
    <scope>NUCLEOTIDE SEQUENCE [LARGE SCALE GENOMIC DNA]</scope>
    <source>
        <strain evidence="6">ARYD3</strain>
    </source>
</reference>
<dbReference type="Pfam" id="PF00005">
    <property type="entry name" value="ABC_tran"/>
    <property type="match status" value="1"/>
</dbReference>
<dbReference type="PANTHER" id="PTHR24220:SF470">
    <property type="entry name" value="CELL DIVISION ATP-BINDING PROTEIN FTSE"/>
    <property type="match status" value="1"/>
</dbReference>
<comment type="similarity">
    <text evidence="1">Belongs to the ABC transporter superfamily.</text>
</comment>
<dbReference type="InterPro" id="IPR017911">
    <property type="entry name" value="MacB-like_ATP-bd"/>
</dbReference>
<keyword evidence="7" id="KW-1185">Reference proteome</keyword>
<dbReference type="InterPro" id="IPR003593">
    <property type="entry name" value="AAA+_ATPase"/>
</dbReference>
<dbReference type="InterPro" id="IPR015854">
    <property type="entry name" value="ABC_transpr_LolD-like"/>
</dbReference>